<keyword evidence="3" id="KW-1185">Reference proteome</keyword>
<sequence>MPPDVVRAGGTAGFLVWLSGPGSGALLTVTAPPGTEIRFVGCPTPEPSRPPEKPEKAVKAPEKVVPVPKKVVRAPEGSQKCLVGQVGTRKAVGVMLSAPTAGSGSLSAPAAGSGSTGLAATLRMRTPEGEWVTRTATDPWTVRLAGGGPGETDIPAHQDSVGVEIEPIGWVDEGAGEGPGSLAWPGGSGSPESGVPGEWESRVSGGWGLSEAPDVPEAWGVAGPQVVPGAAGVPEVPGVSGGPGVPVESAWAPIREPRSVWPVRGPGVAPPPQGVEVVPPGQG</sequence>
<name>A0ABW3DTU9_9ACTN</name>
<protein>
    <submittedName>
        <fullName evidence="2">Uncharacterized protein</fullName>
    </submittedName>
</protein>
<feature type="compositionally biased region" description="Basic and acidic residues" evidence="1">
    <location>
        <begin position="49"/>
        <end position="62"/>
    </location>
</feature>
<dbReference type="EMBL" id="JBHTHX010000610">
    <property type="protein sequence ID" value="MFD0886437.1"/>
    <property type="molecule type" value="Genomic_DNA"/>
</dbReference>
<organism evidence="2 3">
    <name type="scientific">Streptosporangium algeriense</name>
    <dbReference type="NCBI Taxonomy" id="1682748"/>
    <lineage>
        <taxon>Bacteria</taxon>
        <taxon>Bacillati</taxon>
        <taxon>Actinomycetota</taxon>
        <taxon>Actinomycetes</taxon>
        <taxon>Streptosporangiales</taxon>
        <taxon>Streptosporangiaceae</taxon>
        <taxon>Streptosporangium</taxon>
    </lineage>
</organism>
<accession>A0ABW3DTU9</accession>
<comment type="caution">
    <text evidence="2">The sequence shown here is derived from an EMBL/GenBank/DDBJ whole genome shotgun (WGS) entry which is preliminary data.</text>
</comment>
<feature type="compositionally biased region" description="Low complexity" evidence="1">
    <location>
        <begin position="274"/>
        <end position="283"/>
    </location>
</feature>
<evidence type="ECO:0000256" key="1">
    <source>
        <dbReference type="SAM" id="MobiDB-lite"/>
    </source>
</evidence>
<feature type="region of interest" description="Disordered" evidence="1">
    <location>
        <begin position="43"/>
        <end position="62"/>
    </location>
</feature>
<reference evidence="3" key="1">
    <citation type="journal article" date="2019" name="Int. J. Syst. Evol. Microbiol.">
        <title>The Global Catalogue of Microorganisms (GCM) 10K type strain sequencing project: providing services to taxonomists for standard genome sequencing and annotation.</title>
        <authorList>
            <consortium name="The Broad Institute Genomics Platform"/>
            <consortium name="The Broad Institute Genome Sequencing Center for Infectious Disease"/>
            <person name="Wu L."/>
            <person name="Ma J."/>
        </authorList>
    </citation>
    <scope>NUCLEOTIDE SEQUENCE [LARGE SCALE GENOMIC DNA]</scope>
    <source>
        <strain evidence="3">CCUG 62974</strain>
    </source>
</reference>
<gene>
    <name evidence="2" type="ORF">ACFQ08_17985</name>
</gene>
<proteinExistence type="predicted"/>
<evidence type="ECO:0000313" key="2">
    <source>
        <dbReference type="EMBL" id="MFD0886437.1"/>
    </source>
</evidence>
<feature type="non-terminal residue" evidence="2">
    <location>
        <position position="283"/>
    </location>
</feature>
<feature type="region of interest" description="Disordered" evidence="1">
    <location>
        <begin position="263"/>
        <end position="283"/>
    </location>
</feature>
<evidence type="ECO:0000313" key="3">
    <source>
        <dbReference type="Proteomes" id="UP001597024"/>
    </source>
</evidence>
<dbReference type="Proteomes" id="UP001597024">
    <property type="component" value="Unassembled WGS sequence"/>
</dbReference>